<dbReference type="RefSeq" id="YP_009620615.1">
    <property type="nucleotide sequence ID" value="NC_042090.1"/>
</dbReference>
<evidence type="ECO:0000256" key="7">
    <source>
        <dbReference type="SAM" id="MobiDB-lite"/>
    </source>
</evidence>
<dbReference type="InterPro" id="IPR003714">
    <property type="entry name" value="PhoH"/>
</dbReference>
<dbReference type="PANTHER" id="PTHR30473">
    <property type="entry name" value="PROTEIN PHOH"/>
    <property type="match status" value="1"/>
</dbReference>
<evidence type="ECO:0000256" key="6">
    <source>
        <dbReference type="ARBA" id="ARBA00039970"/>
    </source>
</evidence>
<comment type="similarity">
    <text evidence="2">Belongs to the PhoH family.</text>
</comment>
<organism evidence="9 10">
    <name type="scientific">Proteus phage PM135</name>
    <dbReference type="NCBI Taxonomy" id="2048008"/>
    <lineage>
        <taxon>Viruses</taxon>
        <taxon>Duplodnaviria</taxon>
        <taxon>Heunggongvirae</taxon>
        <taxon>Uroviricota</taxon>
        <taxon>Caudoviricetes</taxon>
        <taxon>Demerecviridae</taxon>
        <taxon>Novosibvirus</taxon>
        <taxon>Novosibvirus PM135</taxon>
    </lineage>
</organism>
<proteinExistence type="inferred from homology"/>
<dbReference type="SUPFAM" id="SSF52540">
    <property type="entry name" value="P-loop containing nucleoside triphosphate hydrolases"/>
    <property type="match status" value="1"/>
</dbReference>
<dbReference type="KEGG" id="vg:40097268"/>
<reference evidence="10" key="1">
    <citation type="submission" date="2017-10" db="EMBL/GenBank/DDBJ databases">
        <title>Isolation and characterization of a group of new proteus bacteriophages.</title>
        <authorList>
            <person name="Kozlova Y.N."/>
            <person name="Morozova V.V."/>
            <person name="Babkin I.V."/>
            <person name="Tikunova N.V."/>
            <person name="Bokovaya O.V."/>
            <person name="Shedko E.D."/>
        </authorList>
    </citation>
    <scope>NUCLEOTIDE SEQUENCE [LARGE SCALE GENOMIC DNA]</scope>
</reference>
<keyword evidence="3" id="KW-0963">Cytoplasm</keyword>
<feature type="domain" description="PhoH-like protein" evidence="8">
    <location>
        <begin position="31"/>
        <end position="236"/>
    </location>
</feature>
<dbReference type="EMBL" id="MG030347">
    <property type="protein sequence ID" value="ATW69931.1"/>
    <property type="molecule type" value="Genomic_DNA"/>
</dbReference>
<keyword evidence="10" id="KW-1185">Reference proteome</keyword>
<evidence type="ECO:0000256" key="4">
    <source>
        <dbReference type="ARBA" id="ARBA00022741"/>
    </source>
</evidence>
<dbReference type="Proteomes" id="UP000241842">
    <property type="component" value="Segment"/>
</dbReference>
<dbReference type="GeneID" id="40097268"/>
<feature type="compositionally biased region" description="Basic residues" evidence="7">
    <location>
        <begin position="1"/>
        <end position="10"/>
    </location>
</feature>
<dbReference type="Gene3D" id="3.40.50.300">
    <property type="entry name" value="P-loop containing nucleotide triphosphate hydrolases"/>
    <property type="match status" value="1"/>
</dbReference>
<sequence>MAKKSKKSSKRNPVSTDNIHDIGLPASSKVLKPRNEEQKSYINKIKNNTITVATGDPGTGKTFIPAVLAAIELLKGKSSDFEKLILIRPNEPLGKSLGMLPGTLEEKLEPWLVPIADGISWYAGETYYKYCIRSGKIDYLAVEHARGRTFNNAFVIVDEAQNIGVEAMKALVTRAGLDCRLVICGDIAQVDINKKDSGLAMLMRLKEKYGSAVPFTHIELIENVRSPESAQFVKIFKEEGLM</sequence>
<evidence type="ECO:0000313" key="9">
    <source>
        <dbReference type="EMBL" id="ATW69931.1"/>
    </source>
</evidence>
<protein>
    <recommendedName>
        <fullName evidence="6">PhoH-like protein</fullName>
    </recommendedName>
</protein>
<evidence type="ECO:0000256" key="3">
    <source>
        <dbReference type="ARBA" id="ARBA00022490"/>
    </source>
</evidence>
<accession>A0A2H4PRK5</accession>
<dbReference type="InterPro" id="IPR051451">
    <property type="entry name" value="PhoH2-like"/>
</dbReference>
<comment type="subcellular location">
    <subcellularLocation>
        <location evidence="1">Cytoplasm</location>
    </subcellularLocation>
</comment>
<evidence type="ECO:0000256" key="5">
    <source>
        <dbReference type="ARBA" id="ARBA00022840"/>
    </source>
</evidence>
<dbReference type="PANTHER" id="PTHR30473:SF1">
    <property type="entry name" value="PHOH-LIKE PROTEIN"/>
    <property type="match status" value="1"/>
</dbReference>
<keyword evidence="4" id="KW-0547">Nucleotide-binding</keyword>
<dbReference type="Pfam" id="PF02562">
    <property type="entry name" value="PhoH"/>
    <property type="match status" value="1"/>
</dbReference>
<evidence type="ECO:0000256" key="2">
    <source>
        <dbReference type="ARBA" id="ARBA00010393"/>
    </source>
</evidence>
<dbReference type="InterPro" id="IPR027417">
    <property type="entry name" value="P-loop_NTPase"/>
</dbReference>
<evidence type="ECO:0000256" key="1">
    <source>
        <dbReference type="ARBA" id="ARBA00004496"/>
    </source>
</evidence>
<evidence type="ECO:0000259" key="8">
    <source>
        <dbReference type="Pfam" id="PF02562"/>
    </source>
</evidence>
<feature type="region of interest" description="Disordered" evidence="7">
    <location>
        <begin position="1"/>
        <end position="22"/>
    </location>
</feature>
<evidence type="ECO:0000313" key="10">
    <source>
        <dbReference type="Proteomes" id="UP000241842"/>
    </source>
</evidence>
<dbReference type="GO" id="GO:0005524">
    <property type="term" value="F:ATP binding"/>
    <property type="evidence" value="ECO:0007669"/>
    <property type="project" value="UniProtKB-KW"/>
</dbReference>
<dbReference type="OrthoDB" id="8501at10239"/>
<keyword evidence="5" id="KW-0067">ATP-binding</keyword>
<name>A0A2H4PRK5_9CAUD</name>